<dbReference type="InterPro" id="IPR006671">
    <property type="entry name" value="Cyclin_N"/>
</dbReference>
<reference evidence="9" key="1">
    <citation type="submission" date="2023-03" db="EMBL/GenBank/DDBJ databases">
        <authorList>
            <person name="Julca I."/>
        </authorList>
    </citation>
    <scope>NUCLEOTIDE SEQUENCE</scope>
</reference>
<dbReference type="SMART" id="SM00385">
    <property type="entry name" value="CYCLIN"/>
    <property type="match status" value="2"/>
</dbReference>
<feature type="region of interest" description="Disordered" evidence="6">
    <location>
        <begin position="65"/>
        <end position="84"/>
    </location>
</feature>
<feature type="domain" description="Cyclin-like" evidence="7">
    <location>
        <begin position="239"/>
        <end position="327"/>
    </location>
</feature>
<comment type="similarity">
    <text evidence="1">Belongs to the cyclin family. Cyclin D subfamily.</text>
</comment>
<protein>
    <submittedName>
        <fullName evidence="9">OLC1v1003324C1</fullName>
    </submittedName>
</protein>
<evidence type="ECO:0000256" key="4">
    <source>
        <dbReference type="ARBA" id="ARBA00023306"/>
    </source>
</evidence>
<evidence type="ECO:0000313" key="10">
    <source>
        <dbReference type="Proteomes" id="UP001161247"/>
    </source>
</evidence>
<proteinExistence type="inferred from homology"/>
<dbReference type="FunFam" id="1.10.472.10:FF:000070">
    <property type="entry name" value="CYCLIN D32"/>
    <property type="match status" value="1"/>
</dbReference>
<accession>A0AAV1DAG0</accession>
<sequence length="413" mass="47041">MNCRNSTQFPLQPQKGPLLFAEEEEGKMAILELNNTNNVITHSEKPSFSVDDLYCEEEKWGDVEEDEEDYSLTGNGAKSNDHLDRSSSPLVLLEQDLYWEDEELLSLFSKEKETHVFVGSSNIEKDPILSAARREAVDWIVKVNAVYRFSALTVVLAINYLDRFLCSLDYQKDKPWMIQLASVTCLSLAAKVEEINVPLLLDLQVVDSKYAFEAKTIQKMELLILSTLKWRMNAVTPLSFLDHIIRRLGLKSHLHWEFLMRCESLLLSVLADSRVVRYMPSVLACSTMLHAIHQVDPCNATDYQNQLLNVLNISKKKVNECYELISELTKSHKRKFECDFGGVVPCSPNGVMDAFFSSDSSNDSWVTMDDYYSSVSSSPEPQPLMKRSKIGQEQKMRLPSLSRVFVDIIGSPR</sequence>
<dbReference type="GO" id="GO:0048316">
    <property type="term" value="P:seed development"/>
    <property type="evidence" value="ECO:0007669"/>
    <property type="project" value="UniProtKB-ARBA"/>
</dbReference>
<dbReference type="InterPro" id="IPR013763">
    <property type="entry name" value="Cyclin-like_dom"/>
</dbReference>
<evidence type="ECO:0000256" key="2">
    <source>
        <dbReference type="ARBA" id="ARBA00022618"/>
    </source>
</evidence>
<dbReference type="FunFam" id="1.10.472.10:FF:000060">
    <property type="entry name" value="D6-type cyclin"/>
    <property type="match status" value="1"/>
</dbReference>
<keyword evidence="3 5" id="KW-0195">Cyclin</keyword>
<evidence type="ECO:0000259" key="7">
    <source>
        <dbReference type="SMART" id="SM00385"/>
    </source>
</evidence>
<dbReference type="SMART" id="SM01332">
    <property type="entry name" value="Cyclin_C"/>
    <property type="match status" value="1"/>
</dbReference>
<gene>
    <name evidence="9" type="ORF">OLC1_LOCUS13514</name>
</gene>
<dbReference type="CDD" id="cd20544">
    <property type="entry name" value="CYCLIN_AtCycD-like_rpt2"/>
    <property type="match status" value="1"/>
</dbReference>
<evidence type="ECO:0000256" key="3">
    <source>
        <dbReference type="ARBA" id="ARBA00023127"/>
    </source>
</evidence>
<dbReference type="Pfam" id="PF00134">
    <property type="entry name" value="Cyclin_N"/>
    <property type="match status" value="1"/>
</dbReference>
<evidence type="ECO:0000256" key="5">
    <source>
        <dbReference type="RuleBase" id="RU000383"/>
    </source>
</evidence>
<dbReference type="CDD" id="cd20543">
    <property type="entry name" value="CYCLIN_AtCycD-like_rpt1"/>
    <property type="match status" value="1"/>
</dbReference>
<dbReference type="PANTHER" id="PTHR10177">
    <property type="entry name" value="CYCLINS"/>
    <property type="match status" value="1"/>
</dbReference>
<dbReference type="PROSITE" id="PS00292">
    <property type="entry name" value="CYCLINS"/>
    <property type="match status" value="1"/>
</dbReference>
<keyword evidence="4" id="KW-0131">Cell cycle</keyword>
<dbReference type="GO" id="GO:0010444">
    <property type="term" value="P:guard mother cell differentiation"/>
    <property type="evidence" value="ECO:0007669"/>
    <property type="project" value="UniProtKB-ARBA"/>
</dbReference>
<evidence type="ECO:0000256" key="6">
    <source>
        <dbReference type="SAM" id="MobiDB-lite"/>
    </source>
</evidence>
<dbReference type="InterPro" id="IPR004367">
    <property type="entry name" value="Cyclin_C-dom"/>
</dbReference>
<evidence type="ECO:0000256" key="1">
    <source>
        <dbReference type="ARBA" id="ARBA00009065"/>
    </source>
</evidence>
<keyword evidence="2" id="KW-0132">Cell division</keyword>
<feature type="domain" description="Cyclin C-terminal" evidence="8">
    <location>
        <begin position="235"/>
        <end position="349"/>
    </location>
</feature>
<dbReference type="Proteomes" id="UP001161247">
    <property type="component" value="Chromosome 4"/>
</dbReference>
<dbReference type="Pfam" id="PF02984">
    <property type="entry name" value="Cyclin_C"/>
    <property type="match status" value="1"/>
</dbReference>
<keyword evidence="10" id="KW-1185">Reference proteome</keyword>
<dbReference type="InterPro" id="IPR039361">
    <property type="entry name" value="Cyclin"/>
</dbReference>
<dbReference type="Gene3D" id="1.10.472.10">
    <property type="entry name" value="Cyclin-like"/>
    <property type="match status" value="2"/>
</dbReference>
<dbReference type="InterPro" id="IPR048258">
    <property type="entry name" value="Cyclins_cyclin-box"/>
</dbReference>
<feature type="domain" description="Cyclin-like" evidence="7">
    <location>
        <begin position="138"/>
        <end position="226"/>
    </location>
</feature>
<name>A0AAV1DAG0_OLDCO</name>
<evidence type="ECO:0000313" key="9">
    <source>
        <dbReference type="EMBL" id="CAI9104618.1"/>
    </source>
</evidence>
<dbReference type="GO" id="GO:0051301">
    <property type="term" value="P:cell division"/>
    <property type="evidence" value="ECO:0007669"/>
    <property type="project" value="UniProtKB-KW"/>
</dbReference>
<dbReference type="AlphaFoldDB" id="A0AAV1DAG0"/>
<organism evidence="9 10">
    <name type="scientific">Oldenlandia corymbosa var. corymbosa</name>
    <dbReference type="NCBI Taxonomy" id="529605"/>
    <lineage>
        <taxon>Eukaryota</taxon>
        <taxon>Viridiplantae</taxon>
        <taxon>Streptophyta</taxon>
        <taxon>Embryophyta</taxon>
        <taxon>Tracheophyta</taxon>
        <taxon>Spermatophyta</taxon>
        <taxon>Magnoliopsida</taxon>
        <taxon>eudicotyledons</taxon>
        <taxon>Gunneridae</taxon>
        <taxon>Pentapetalae</taxon>
        <taxon>asterids</taxon>
        <taxon>lamiids</taxon>
        <taxon>Gentianales</taxon>
        <taxon>Rubiaceae</taxon>
        <taxon>Rubioideae</taxon>
        <taxon>Spermacoceae</taxon>
        <taxon>Hedyotis-Oldenlandia complex</taxon>
        <taxon>Oldenlandia</taxon>
    </lineage>
</organism>
<evidence type="ECO:0000259" key="8">
    <source>
        <dbReference type="SMART" id="SM01332"/>
    </source>
</evidence>
<dbReference type="SUPFAM" id="SSF47954">
    <property type="entry name" value="Cyclin-like"/>
    <property type="match status" value="2"/>
</dbReference>
<dbReference type="EMBL" id="OX459121">
    <property type="protein sequence ID" value="CAI9104618.1"/>
    <property type="molecule type" value="Genomic_DNA"/>
</dbReference>
<dbReference type="InterPro" id="IPR036915">
    <property type="entry name" value="Cyclin-like_sf"/>
</dbReference>